<dbReference type="Gene3D" id="1.10.3370.10">
    <property type="entry name" value="SecY subunit domain"/>
    <property type="match status" value="1"/>
</dbReference>
<evidence type="ECO:0000313" key="4">
    <source>
        <dbReference type="Proteomes" id="UP000549765"/>
    </source>
</evidence>
<dbReference type="PRINTS" id="PR00303">
    <property type="entry name" value="SECYTRNLCASE"/>
</dbReference>
<feature type="transmembrane region" description="Helical" evidence="2">
    <location>
        <begin position="132"/>
        <end position="153"/>
    </location>
</feature>
<keyword evidence="4" id="KW-1185">Reference proteome</keyword>
<keyword evidence="2" id="KW-0812">Transmembrane</keyword>
<dbReference type="PANTHER" id="PTHR10906">
    <property type="entry name" value="SECY/SEC61-ALPHA FAMILY MEMBER"/>
    <property type="match status" value="1"/>
</dbReference>
<reference evidence="3 4" key="1">
    <citation type="submission" date="2020-04" db="EMBL/GenBank/DDBJ databases">
        <title>MicrobeNet Type strains.</title>
        <authorList>
            <person name="Nicholson A.C."/>
        </authorList>
    </citation>
    <scope>NUCLEOTIDE SEQUENCE [LARGE SCALE GENOMIC DNA]</scope>
    <source>
        <strain evidence="3 4">CCUG 61472</strain>
    </source>
</reference>
<keyword evidence="2" id="KW-0472">Membrane</keyword>
<comment type="caution">
    <text evidence="3">The sequence shown here is derived from an EMBL/GenBank/DDBJ whole genome shotgun (WGS) entry which is preliminary data.</text>
</comment>
<name>A0A7X6N299_9LACO</name>
<feature type="transmembrane region" description="Helical" evidence="2">
    <location>
        <begin position="57"/>
        <end position="80"/>
    </location>
</feature>
<dbReference type="Proteomes" id="UP000549765">
    <property type="component" value="Unassembled WGS sequence"/>
</dbReference>
<dbReference type="GO" id="GO:0016020">
    <property type="term" value="C:membrane"/>
    <property type="evidence" value="ECO:0007669"/>
    <property type="project" value="InterPro"/>
</dbReference>
<feature type="transmembrane region" description="Helical" evidence="2">
    <location>
        <begin position="192"/>
        <end position="213"/>
    </location>
</feature>
<evidence type="ECO:0000256" key="2">
    <source>
        <dbReference type="SAM" id="Phobius"/>
    </source>
</evidence>
<dbReference type="SUPFAM" id="SSF103491">
    <property type="entry name" value="Preprotein translocase SecY subunit"/>
    <property type="match status" value="1"/>
</dbReference>
<accession>A0A7X6N299</accession>
<proteinExistence type="inferred from homology"/>
<dbReference type="RefSeq" id="WP_168721556.1">
    <property type="nucleotide sequence ID" value="NZ_JAAXPN010000001.1"/>
</dbReference>
<feature type="transmembrane region" description="Helical" evidence="2">
    <location>
        <begin position="101"/>
        <end position="120"/>
    </location>
</feature>
<dbReference type="InterPro" id="IPR002208">
    <property type="entry name" value="SecY/SEC61-alpha"/>
</dbReference>
<evidence type="ECO:0000256" key="1">
    <source>
        <dbReference type="RuleBase" id="RU004349"/>
    </source>
</evidence>
<organism evidence="3 4">
    <name type="scientific">Periweissella fabalis</name>
    <dbReference type="NCBI Taxonomy" id="1070421"/>
    <lineage>
        <taxon>Bacteria</taxon>
        <taxon>Bacillati</taxon>
        <taxon>Bacillota</taxon>
        <taxon>Bacilli</taxon>
        <taxon>Lactobacillales</taxon>
        <taxon>Lactobacillaceae</taxon>
        <taxon>Periweissella</taxon>
    </lineage>
</organism>
<evidence type="ECO:0000313" key="3">
    <source>
        <dbReference type="EMBL" id="NKZ23775.1"/>
    </source>
</evidence>
<feature type="transmembrane region" description="Helical" evidence="2">
    <location>
        <begin position="160"/>
        <end position="180"/>
    </location>
</feature>
<keyword evidence="2" id="KW-1133">Transmembrane helix</keyword>
<comment type="similarity">
    <text evidence="1">Belongs to the SecY/SEC61-alpha family.</text>
</comment>
<gene>
    <name evidence="3" type="ORF">HF964_02980</name>
</gene>
<feature type="transmembrane region" description="Helical" evidence="2">
    <location>
        <begin position="337"/>
        <end position="362"/>
    </location>
</feature>
<protein>
    <submittedName>
        <fullName evidence="3">Accessory Sec system protein translocase subunit SecY2</fullName>
    </submittedName>
</protein>
<dbReference type="Pfam" id="PF00344">
    <property type="entry name" value="SecY"/>
    <property type="match status" value="1"/>
</dbReference>
<sequence>MKKHELLNKGLFTFFILVIFTLGKNVFLPGVDPTQFENSYETSFSSYVLSLVTGGNLSLPTIFALGIGPYMTSLMIWQLLPLIDKDINKRMSEKRRGTYQKILTLFFACFQGFFTFQTMTAQFQTTGNILTWRIQIVNVFVLIAGAMFITWLADMNVRKGLGGATILIVPGLLFSLPSILHNFGGQKIHFGLLAGVIGWIIVLVLAWVGVFLNHSELRINIQRTGLDNDFANSYIPIKAIPAGSMPLMFALTIFTIPQYLLIAKLQYSSPSILSKFLSFESWQGVLIYASLMILLGSCFAYVNVRPSDIAKDLKESGDYVLEYLPGDATEKMLNKHLLFMTAIGNVFFICITVVPLVVGLWVPMVRPLSFLMSSVIILVTIIDTFIEEVRTIWDRRHYSIFKL</sequence>
<dbReference type="GO" id="GO:0015031">
    <property type="term" value="P:protein transport"/>
    <property type="evidence" value="ECO:0007669"/>
    <property type="project" value="InterPro"/>
</dbReference>
<feature type="transmembrane region" description="Helical" evidence="2">
    <location>
        <begin position="368"/>
        <end position="386"/>
    </location>
</feature>
<feature type="transmembrane region" description="Helical" evidence="2">
    <location>
        <begin position="285"/>
        <end position="304"/>
    </location>
</feature>
<feature type="transmembrane region" description="Helical" evidence="2">
    <location>
        <begin position="247"/>
        <end position="265"/>
    </location>
</feature>
<feature type="transmembrane region" description="Helical" evidence="2">
    <location>
        <begin position="12"/>
        <end position="31"/>
    </location>
</feature>
<dbReference type="InterPro" id="IPR023201">
    <property type="entry name" value="SecY_dom_sf"/>
</dbReference>
<dbReference type="AlphaFoldDB" id="A0A7X6N299"/>
<dbReference type="EMBL" id="JAAXPN010000001">
    <property type="protein sequence ID" value="NKZ23775.1"/>
    <property type="molecule type" value="Genomic_DNA"/>
</dbReference>
<dbReference type="PIRSF" id="PIRSF004557">
    <property type="entry name" value="SecY"/>
    <property type="match status" value="1"/>
</dbReference>